<organism evidence="2">
    <name type="scientific">Ditylum brightwellii</name>
    <dbReference type="NCBI Taxonomy" id="49249"/>
    <lineage>
        <taxon>Eukaryota</taxon>
        <taxon>Sar</taxon>
        <taxon>Stramenopiles</taxon>
        <taxon>Ochrophyta</taxon>
        <taxon>Bacillariophyta</taxon>
        <taxon>Mediophyceae</taxon>
        <taxon>Lithodesmiophycidae</taxon>
        <taxon>Lithodesmiales</taxon>
        <taxon>Lithodesmiaceae</taxon>
        <taxon>Ditylum</taxon>
    </lineage>
</organism>
<dbReference type="PANTHER" id="PTHR43642:SF1">
    <property type="entry name" value="HYBRID SIGNAL TRANSDUCTION HISTIDINE KINASE G"/>
    <property type="match status" value="1"/>
</dbReference>
<dbReference type="EMBL" id="HBNS01043787">
    <property type="protein sequence ID" value="CAE4643350.1"/>
    <property type="molecule type" value="Transcribed_RNA"/>
</dbReference>
<dbReference type="InterPro" id="IPR053159">
    <property type="entry name" value="Hybrid_Histidine_Kinase"/>
</dbReference>
<evidence type="ECO:0000259" key="1">
    <source>
        <dbReference type="Pfam" id="PF13191"/>
    </source>
</evidence>
<proteinExistence type="predicted"/>
<gene>
    <name evidence="2" type="ORF">DBRI00130_LOCUS33995</name>
</gene>
<evidence type="ECO:0000313" key="2">
    <source>
        <dbReference type="EMBL" id="CAE4643350.1"/>
    </source>
</evidence>
<dbReference type="AlphaFoldDB" id="A0A7S4VQ82"/>
<dbReference type="PANTHER" id="PTHR43642">
    <property type="entry name" value="HYBRID SIGNAL TRANSDUCTION HISTIDINE KINASE G"/>
    <property type="match status" value="1"/>
</dbReference>
<name>A0A7S4VQ82_9STRA</name>
<sequence length="452" mass="50970">MVFFFLSGKFDQLQHAEPLSAIKTAFNQYFFNISKSDDERINTTRSSILETAGDCVGVLTACFPGLENIIGGHCTNPTQVGLEETQHRFEYAFRSMVKAIATPSNPVVLFLDDLHWADAYSLHLLTVLATDAYSLHLLTVLATDREIKNFLFIGCLRDDEVGISHPLAVTLRGIQNRHTVVTKITVANIDREEINALISETFHFPASITISLTDIVYQKTKGNALCITQFLQSLHDGGLLQWSSVSNSWEIQIQSIEAEYVPDDAVRMFKSKILQLPVKTQLALKLMSCVGSSCSEYTLLLFLEEKITINIEEEGMANRTDKRGQRSEMLLFLIVAVHEGLVKKEGTNYHFVHDQVQHAAYLLIPKEEKHLWHLRVGYNIWLNVPEKDEDKVIFIAVDQMNHGMSLIESEDKKIRLAKLNLRAGVKAMSLSTFSSCASYFLGCHQLSQKTKK</sequence>
<dbReference type="InterPro" id="IPR041664">
    <property type="entry name" value="AAA_16"/>
</dbReference>
<reference evidence="2" key="1">
    <citation type="submission" date="2021-01" db="EMBL/GenBank/DDBJ databases">
        <authorList>
            <person name="Corre E."/>
            <person name="Pelletier E."/>
            <person name="Niang G."/>
            <person name="Scheremetjew M."/>
            <person name="Finn R."/>
            <person name="Kale V."/>
            <person name="Holt S."/>
            <person name="Cochrane G."/>
            <person name="Meng A."/>
            <person name="Brown T."/>
            <person name="Cohen L."/>
        </authorList>
    </citation>
    <scope>NUCLEOTIDE SEQUENCE</scope>
    <source>
        <strain evidence="2">GSO104</strain>
    </source>
</reference>
<protein>
    <recommendedName>
        <fullName evidence="1">Orc1-like AAA ATPase domain-containing protein</fullName>
    </recommendedName>
</protein>
<accession>A0A7S4VQ82</accession>
<feature type="domain" description="Orc1-like AAA ATPase" evidence="1">
    <location>
        <begin position="5"/>
        <end position="139"/>
    </location>
</feature>
<dbReference type="Pfam" id="PF13191">
    <property type="entry name" value="AAA_16"/>
    <property type="match status" value="1"/>
</dbReference>